<proteinExistence type="predicted"/>
<dbReference type="AlphaFoldDB" id="A0A0K0XYW9"/>
<keyword evidence="2" id="KW-1185">Reference proteome</keyword>
<protein>
    <submittedName>
        <fullName evidence="1">Uncharacterized protein</fullName>
    </submittedName>
</protein>
<sequence>MANSKGQSFSVEHKGSGAFLRQLPSLLVAALLFALFAFSSQSNFDQARAQAHSEWRIGIGPAHWLSLARQGSGVHPDIEWQAFEVDFHPGWATLAVALALLAVGLLRRRSVQRLGLNLGQALEQALRPCGQRLAPLAWPVARLGHIALSASMAGLAAALAFNLLWPIPISYTIELRDAGAAHRVQEQIEPRLEEQLPGFSIRRAEAPEPQAALVIEGRRHLYAINHDLIDLIPRGELMAGSSHRFQQSPHPATVPLGVLTAALFLLIHLLRERKRTTQPT</sequence>
<evidence type="ECO:0000313" key="2">
    <source>
        <dbReference type="Proteomes" id="UP000066624"/>
    </source>
</evidence>
<evidence type="ECO:0000313" key="1">
    <source>
        <dbReference type="EMBL" id="AKS42883.1"/>
    </source>
</evidence>
<dbReference type="RefSeq" id="WP_049726409.1">
    <property type="nucleotide sequence ID" value="NZ_CP012154.1"/>
</dbReference>
<dbReference type="EMBL" id="CP012154">
    <property type="protein sequence ID" value="AKS42883.1"/>
    <property type="molecule type" value="Genomic_DNA"/>
</dbReference>
<dbReference type="KEGG" id="wma:WM2015_2525"/>
<gene>
    <name evidence="1" type="ORF">WM2015_2525</name>
</gene>
<dbReference type="STRING" id="1579979.WM2015_2525"/>
<name>A0A0K0XYW9_9GAMM</name>
<reference evidence="1 2" key="1">
    <citation type="submission" date="2015-07" db="EMBL/GenBank/DDBJ databases">
        <authorList>
            <person name="Noorani M."/>
        </authorList>
    </citation>
    <scope>NUCLEOTIDE SEQUENCE [LARGE SCALE GENOMIC DNA]</scope>
    <source>
        <strain evidence="1 2">KCTC 42284</strain>
    </source>
</reference>
<accession>A0A0K0XYW9</accession>
<dbReference type="Proteomes" id="UP000066624">
    <property type="component" value="Chromosome"/>
</dbReference>
<organism evidence="1 2">
    <name type="scientific">Wenzhouxiangella marina</name>
    <dbReference type="NCBI Taxonomy" id="1579979"/>
    <lineage>
        <taxon>Bacteria</taxon>
        <taxon>Pseudomonadati</taxon>
        <taxon>Pseudomonadota</taxon>
        <taxon>Gammaproteobacteria</taxon>
        <taxon>Chromatiales</taxon>
        <taxon>Wenzhouxiangellaceae</taxon>
        <taxon>Wenzhouxiangella</taxon>
    </lineage>
</organism>